<name>A0A421B0R9_9PSEU</name>
<evidence type="ECO:0000256" key="1">
    <source>
        <dbReference type="SAM" id="MobiDB-lite"/>
    </source>
</evidence>
<feature type="region of interest" description="Disordered" evidence="1">
    <location>
        <begin position="81"/>
        <end position="102"/>
    </location>
</feature>
<organism evidence="2 3">
    <name type="scientific">Actinokineospora cianjurensis</name>
    <dbReference type="NCBI Taxonomy" id="585224"/>
    <lineage>
        <taxon>Bacteria</taxon>
        <taxon>Bacillati</taxon>
        <taxon>Actinomycetota</taxon>
        <taxon>Actinomycetes</taxon>
        <taxon>Pseudonocardiales</taxon>
        <taxon>Pseudonocardiaceae</taxon>
        <taxon>Actinokineospora</taxon>
    </lineage>
</organism>
<evidence type="ECO:0000313" key="2">
    <source>
        <dbReference type="EMBL" id="RLK57960.1"/>
    </source>
</evidence>
<proteinExistence type="predicted"/>
<accession>A0A421B0R9</accession>
<gene>
    <name evidence="2" type="ORF">CLV68_4051</name>
</gene>
<dbReference type="EMBL" id="RCDD01000003">
    <property type="protein sequence ID" value="RLK57960.1"/>
    <property type="molecule type" value="Genomic_DNA"/>
</dbReference>
<reference evidence="2 3" key="1">
    <citation type="submission" date="2018-10" db="EMBL/GenBank/DDBJ databases">
        <title>Genomic Encyclopedia of Archaeal and Bacterial Type Strains, Phase II (KMG-II): from individual species to whole genera.</title>
        <authorList>
            <person name="Goeker M."/>
        </authorList>
    </citation>
    <scope>NUCLEOTIDE SEQUENCE [LARGE SCALE GENOMIC DNA]</scope>
    <source>
        <strain evidence="2 3">DSM 45657</strain>
    </source>
</reference>
<comment type="caution">
    <text evidence="2">The sequence shown here is derived from an EMBL/GenBank/DDBJ whole genome shotgun (WGS) entry which is preliminary data.</text>
</comment>
<keyword evidence="3" id="KW-1185">Reference proteome</keyword>
<protein>
    <submittedName>
        <fullName evidence="2">Uncharacterized protein</fullName>
    </submittedName>
</protein>
<dbReference type="Proteomes" id="UP000282454">
    <property type="component" value="Unassembled WGS sequence"/>
</dbReference>
<sequence>MVLARFACRAGRGRVSVGFRLHVSARVTIWRRSCVDLHVIHDLTTTAARATHDAKHNKLKRAARVVLFAVRVSTWPSCVRPANRPRTTPAPHPQAVEARTSSGMRLWRATNGGSPSPLPCSSSHPLALAIVTGLARTRSLAEIVVGLQDEATRFGLLDTGDPSTSLPAVLSYLLCVLTREQQALFAQLGNAPGPDIGLPAAAALVELSILVPSSVAACWRVRQIPPLRRKSAVLNASESVRVDLSKAESNSDSATPSRLIWDRLVTRWGGFLVLIRAGRTRL</sequence>
<dbReference type="AlphaFoldDB" id="A0A421B0R9"/>
<evidence type="ECO:0000313" key="3">
    <source>
        <dbReference type="Proteomes" id="UP000282454"/>
    </source>
</evidence>